<dbReference type="InterPro" id="IPR006461">
    <property type="entry name" value="PLAC_motif_containing"/>
</dbReference>
<sequence length="186" mass="20642">MPTAYKNSFWACCTPFDLCLKACCCPCFVSGRNHHRIEHGNDDDYSTCNGWCCGWYGLAAVGGFSFVLQMLDRQKMQKQHDLEGNACTGCMGSCCCACCELMQTSKELDYILLEKNTSTKGYQPEPGMVAGPQPCVFWTNWVVLCIETRQIGIIGLDAEFSCTMNFTVSGFRSVLYKPSTASETET</sequence>
<dbReference type="EMBL" id="VIGI01000002">
    <property type="protein sequence ID" value="KAB8303688.1"/>
    <property type="molecule type" value="Genomic_DNA"/>
</dbReference>
<dbReference type="OrthoDB" id="1045822at2759"/>
<dbReference type="Proteomes" id="UP000326757">
    <property type="component" value="Unassembled WGS sequence"/>
</dbReference>
<organism evidence="1 2">
    <name type="scientific">Monilinia laxa</name>
    <name type="common">Brown rot fungus</name>
    <name type="synonym">Sclerotinia laxa</name>
    <dbReference type="NCBI Taxonomy" id="61186"/>
    <lineage>
        <taxon>Eukaryota</taxon>
        <taxon>Fungi</taxon>
        <taxon>Dikarya</taxon>
        <taxon>Ascomycota</taxon>
        <taxon>Pezizomycotina</taxon>
        <taxon>Leotiomycetes</taxon>
        <taxon>Helotiales</taxon>
        <taxon>Sclerotiniaceae</taxon>
        <taxon>Monilinia</taxon>
    </lineage>
</organism>
<reference evidence="1 2" key="1">
    <citation type="submission" date="2019-06" db="EMBL/GenBank/DDBJ databases">
        <title>Genome Sequence of the Brown Rot Fungal Pathogen Monilinia laxa.</title>
        <authorList>
            <person name="De Miccolis Angelini R.M."/>
            <person name="Landi L."/>
            <person name="Abate D."/>
            <person name="Pollastro S."/>
            <person name="Romanazzi G."/>
            <person name="Faretra F."/>
        </authorList>
    </citation>
    <scope>NUCLEOTIDE SEQUENCE [LARGE SCALE GENOMIC DNA]</scope>
    <source>
        <strain evidence="1 2">Mlax316</strain>
    </source>
</reference>
<evidence type="ECO:0000313" key="1">
    <source>
        <dbReference type="EMBL" id="KAB8303688.1"/>
    </source>
</evidence>
<comment type="caution">
    <text evidence="1">The sequence shown here is derived from an EMBL/GenBank/DDBJ whole genome shotgun (WGS) entry which is preliminary data.</text>
</comment>
<protein>
    <recommendedName>
        <fullName evidence="3">DUF614 domain-containing protein</fullName>
    </recommendedName>
</protein>
<keyword evidence="2" id="KW-1185">Reference proteome</keyword>
<accession>A0A5N6KJ46</accession>
<gene>
    <name evidence="1" type="ORF">EYC80_005076</name>
</gene>
<dbReference type="PANTHER" id="PTHR15907">
    <property type="entry name" value="DUF614 FAMILY PROTEIN-RELATED"/>
    <property type="match status" value="1"/>
</dbReference>
<evidence type="ECO:0000313" key="2">
    <source>
        <dbReference type="Proteomes" id="UP000326757"/>
    </source>
</evidence>
<dbReference type="Pfam" id="PF04749">
    <property type="entry name" value="PLAC8"/>
    <property type="match status" value="1"/>
</dbReference>
<evidence type="ECO:0008006" key="3">
    <source>
        <dbReference type="Google" id="ProtNLM"/>
    </source>
</evidence>
<name>A0A5N6KJ46_MONLA</name>
<dbReference type="AlphaFoldDB" id="A0A5N6KJ46"/>
<dbReference type="NCBIfam" id="TIGR01571">
    <property type="entry name" value="A_thal_Cys_rich"/>
    <property type="match status" value="1"/>
</dbReference>
<proteinExistence type="predicted"/>